<dbReference type="VEuPathDB" id="FungiDB:P170DRAFT_416521"/>
<dbReference type="InterPro" id="IPR050288">
    <property type="entry name" value="Cellulose_deg_GH3"/>
</dbReference>
<keyword evidence="8" id="KW-0119">Carbohydrate metabolism</keyword>
<dbReference type="InterPro" id="IPR037524">
    <property type="entry name" value="PA14/GLEYA"/>
</dbReference>
<comment type="function">
    <text evidence="11">Beta-glucosidases are one of a number of cellulolytic enzymes involved in the degradation of cellulosic biomass. Catalyzes the last step releasing glucose from the inhibitory cellobiose.</text>
</comment>
<dbReference type="SUPFAM" id="SSF51445">
    <property type="entry name" value="(Trans)glycosidases"/>
    <property type="match status" value="1"/>
</dbReference>
<dbReference type="SUPFAM" id="SSF52279">
    <property type="entry name" value="Beta-D-glucan exohydrolase, C-terminal domain"/>
    <property type="match status" value="1"/>
</dbReference>
<dbReference type="EMBL" id="MSFO01000009">
    <property type="protein sequence ID" value="PLB44118.1"/>
    <property type="molecule type" value="Genomic_DNA"/>
</dbReference>
<dbReference type="GO" id="GO:0008422">
    <property type="term" value="F:beta-glucosidase activity"/>
    <property type="evidence" value="ECO:0007669"/>
    <property type="project" value="UniProtKB-EC"/>
</dbReference>
<comment type="pathway">
    <text evidence="2">Glycan metabolism; cellulose degradation.</text>
</comment>
<dbReference type="STRING" id="1392250.A0A2I2FTZ5"/>
<evidence type="ECO:0000256" key="7">
    <source>
        <dbReference type="ARBA" id="ARBA00023180"/>
    </source>
</evidence>
<evidence type="ECO:0000256" key="2">
    <source>
        <dbReference type="ARBA" id="ARBA00004987"/>
    </source>
</evidence>
<dbReference type="RefSeq" id="XP_024699420.1">
    <property type="nucleotide sequence ID" value="XM_024847124.1"/>
</dbReference>
<dbReference type="Pfam" id="PF00933">
    <property type="entry name" value="Glyco_hydro_3"/>
    <property type="match status" value="1"/>
</dbReference>
<dbReference type="PRINTS" id="PR00133">
    <property type="entry name" value="GLHYDRLASE3"/>
</dbReference>
<dbReference type="InterPro" id="IPR011658">
    <property type="entry name" value="PA14_dom"/>
</dbReference>
<evidence type="ECO:0000256" key="11">
    <source>
        <dbReference type="ARBA" id="ARBA00024983"/>
    </source>
</evidence>
<keyword evidence="6" id="KW-0136">Cellulose degradation</keyword>
<evidence type="ECO:0000259" key="12">
    <source>
        <dbReference type="PROSITE" id="PS51820"/>
    </source>
</evidence>
<reference evidence="13 14" key="1">
    <citation type="submission" date="2016-12" db="EMBL/GenBank/DDBJ databases">
        <title>The genomes of Aspergillus section Nigri reveals drivers in fungal speciation.</title>
        <authorList>
            <consortium name="DOE Joint Genome Institute"/>
            <person name="Vesth T.C."/>
            <person name="Nybo J."/>
            <person name="Theobald S."/>
            <person name="Brandl J."/>
            <person name="Frisvad J.C."/>
            <person name="Nielsen K.F."/>
            <person name="Lyhne E.K."/>
            <person name="Kogle M.E."/>
            <person name="Kuo A."/>
            <person name="Riley R."/>
            <person name="Clum A."/>
            <person name="Nolan M."/>
            <person name="Lipzen A."/>
            <person name="Salamov A."/>
            <person name="Henrissat B."/>
            <person name="Wiebenga A."/>
            <person name="De Vries R.P."/>
            <person name="Grigoriev I.V."/>
            <person name="Mortensen U.H."/>
            <person name="Andersen M.R."/>
            <person name="Baker S.E."/>
        </authorList>
    </citation>
    <scope>NUCLEOTIDE SEQUENCE [LARGE SCALE GENOMIC DNA]</scope>
    <source>
        <strain evidence="13 14">IBT 23096</strain>
    </source>
</reference>
<dbReference type="PANTHER" id="PTHR42715:SF10">
    <property type="entry name" value="BETA-GLUCOSIDASE"/>
    <property type="match status" value="1"/>
</dbReference>
<organism evidence="13 14">
    <name type="scientific">Aspergillus steynii IBT 23096</name>
    <dbReference type="NCBI Taxonomy" id="1392250"/>
    <lineage>
        <taxon>Eukaryota</taxon>
        <taxon>Fungi</taxon>
        <taxon>Dikarya</taxon>
        <taxon>Ascomycota</taxon>
        <taxon>Pezizomycotina</taxon>
        <taxon>Eurotiomycetes</taxon>
        <taxon>Eurotiomycetidae</taxon>
        <taxon>Eurotiales</taxon>
        <taxon>Aspergillaceae</taxon>
        <taxon>Aspergillus</taxon>
        <taxon>Aspergillus subgen. Circumdati</taxon>
    </lineage>
</organism>
<dbReference type="InterPro" id="IPR036881">
    <property type="entry name" value="Glyco_hydro_3_C_sf"/>
</dbReference>
<dbReference type="GeneID" id="36554823"/>
<dbReference type="EC" id="3.2.1.21" evidence="4"/>
<comment type="caution">
    <text evidence="13">The sequence shown here is derived from an EMBL/GenBank/DDBJ whole genome shotgun (WGS) entry which is preliminary data.</text>
</comment>
<evidence type="ECO:0000256" key="8">
    <source>
        <dbReference type="ARBA" id="ARBA00023277"/>
    </source>
</evidence>
<dbReference type="InterPro" id="IPR017853">
    <property type="entry name" value="GH"/>
</dbReference>
<dbReference type="Pfam" id="PF01915">
    <property type="entry name" value="Glyco_hydro_3_C"/>
    <property type="match status" value="1"/>
</dbReference>
<dbReference type="InterPro" id="IPR002772">
    <property type="entry name" value="Glyco_hydro_3_C"/>
</dbReference>
<evidence type="ECO:0000256" key="6">
    <source>
        <dbReference type="ARBA" id="ARBA00023001"/>
    </source>
</evidence>
<protein>
    <recommendedName>
        <fullName evidence="4">beta-glucosidase</fullName>
        <ecNumber evidence="4">3.2.1.21</ecNumber>
    </recommendedName>
</protein>
<dbReference type="SUPFAM" id="SSF56988">
    <property type="entry name" value="Anthrax protective antigen"/>
    <property type="match status" value="1"/>
</dbReference>
<comment type="similarity">
    <text evidence="3">Belongs to the glycosyl hydrolase 3 family.</text>
</comment>
<evidence type="ECO:0000256" key="4">
    <source>
        <dbReference type="ARBA" id="ARBA00012744"/>
    </source>
</evidence>
<dbReference type="UniPathway" id="UPA00696"/>
<accession>A0A2I2FTZ5</accession>
<dbReference type="Gene3D" id="2.60.120.260">
    <property type="entry name" value="Galactose-binding domain-like"/>
    <property type="match status" value="1"/>
</dbReference>
<dbReference type="Gene3D" id="2.60.40.10">
    <property type="entry name" value="Immunoglobulins"/>
    <property type="match status" value="1"/>
</dbReference>
<sequence length="856" mass="93549">MAPSKNVKELLDQLILEEKVSLVSGADGWQTHEIPRLGIGSLKTTDGPAGARGKLSVGGSKAIFLPAPVAQAATWSKTDVRAIGRVLMMEVQSKAAQIVLAPTMCCIRNPLGGRNFESFSEDPFLSGTLAIEYVAGVQETGTVAATAKHFVANEQEFERFTVNAQISEKALREIYLRPFEMLIKGPNPPGCIMTSYNSINGLHADMNSKIIQHTLRDEWQYKGLVMSDWGGTNSTAESLIAGCDLEMPGPSERRGSKLLEALEKDNSGKLEAALELSCERIISLLGTMNLLGLSESAAVESRYGEEKSSTASTDIQTVRDVVGNGLVLLKNSNNILPLSSEKVAGKRVAFIGPNGQVGAAGGGGSASMNPQYQSHPMEAFKQRAVELGVDIDVQYAIGCHNYRWLPLVSKSQWRVGGEDGVLRLDFFDAPGCAGRLIETQYRDNSQMDLFDTAPAMLQGSIRPYSFRMSSTVTPRTTGRHSFGVTSIGNSRLFINGALLIDNYDWTEPGEMFYSFGSAEVCHSIDMVANQTYEVILESSSKTTNDPSPEESSTNVFGIQPSVRLGFLEEVPDNLVSDALQLAKRSDFTVAVIGLNEEWESEGFDRQTMQLPGSQNELIQTLLTGMTQPSSLIIVNQSGSPVEMPWSDDAGTILQAWYGGQEAGNALADVLLGQKSPCGRLPMTWPRRYEDLPFSADAESWPGVNGQVCYKEDVEVGYRWYPSHRVKPQWWLGEGLSYTTFSMKGPAIILHEAGLTFHVEVVNDGRIAGQDVIQAYSWLLGRPEARQLVAFEKSSVLSPAESQTIRLQITFRDMAHWNESCWVLGKGAYMIGICENAGGAVRVSHEFTIDEDMKWIP</sequence>
<dbReference type="InterPro" id="IPR013783">
    <property type="entry name" value="Ig-like_fold"/>
</dbReference>
<dbReference type="SMART" id="SM00758">
    <property type="entry name" value="PA14"/>
    <property type="match status" value="1"/>
</dbReference>
<evidence type="ECO:0000313" key="14">
    <source>
        <dbReference type="Proteomes" id="UP000234275"/>
    </source>
</evidence>
<evidence type="ECO:0000256" key="9">
    <source>
        <dbReference type="ARBA" id="ARBA00023295"/>
    </source>
</evidence>
<dbReference type="SMART" id="SM01217">
    <property type="entry name" value="Fn3_like"/>
    <property type="match status" value="1"/>
</dbReference>
<keyword evidence="14" id="KW-1185">Reference proteome</keyword>
<dbReference type="AlphaFoldDB" id="A0A2I2FTZ5"/>
<dbReference type="GO" id="GO:0030245">
    <property type="term" value="P:cellulose catabolic process"/>
    <property type="evidence" value="ECO:0007669"/>
    <property type="project" value="UniProtKB-UniPathway"/>
</dbReference>
<dbReference type="InterPro" id="IPR026891">
    <property type="entry name" value="Fn3-like"/>
</dbReference>
<dbReference type="InterPro" id="IPR001764">
    <property type="entry name" value="Glyco_hydro_3_N"/>
</dbReference>
<dbReference type="PANTHER" id="PTHR42715">
    <property type="entry name" value="BETA-GLUCOSIDASE"/>
    <property type="match status" value="1"/>
</dbReference>
<dbReference type="Proteomes" id="UP000234275">
    <property type="component" value="Unassembled WGS sequence"/>
</dbReference>
<dbReference type="InterPro" id="IPR036962">
    <property type="entry name" value="Glyco_hydro_3_N_sf"/>
</dbReference>
<dbReference type="Gene3D" id="3.40.50.1700">
    <property type="entry name" value="Glycoside hydrolase family 3 C-terminal domain"/>
    <property type="match status" value="1"/>
</dbReference>
<feature type="domain" description="PA14" evidence="12">
    <location>
        <begin position="417"/>
        <end position="574"/>
    </location>
</feature>
<keyword evidence="10" id="KW-0624">Polysaccharide degradation</keyword>
<dbReference type="PROSITE" id="PS51820">
    <property type="entry name" value="PA14"/>
    <property type="match status" value="1"/>
</dbReference>
<evidence type="ECO:0000313" key="13">
    <source>
        <dbReference type="EMBL" id="PLB44118.1"/>
    </source>
</evidence>
<dbReference type="Gene3D" id="3.20.20.300">
    <property type="entry name" value="Glycoside hydrolase, family 3, N-terminal domain"/>
    <property type="match status" value="1"/>
</dbReference>
<evidence type="ECO:0000256" key="10">
    <source>
        <dbReference type="ARBA" id="ARBA00023326"/>
    </source>
</evidence>
<keyword evidence="5" id="KW-0378">Hydrolase</keyword>
<comment type="catalytic activity">
    <reaction evidence="1">
        <text>Hydrolysis of terminal, non-reducing beta-D-glucosyl residues with release of beta-D-glucose.</text>
        <dbReference type="EC" id="3.2.1.21"/>
    </reaction>
</comment>
<name>A0A2I2FTZ5_9EURO</name>
<dbReference type="OrthoDB" id="47059at2759"/>
<evidence type="ECO:0000256" key="1">
    <source>
        <dbReference type="ARBA" id="ARBA00000448"/>
    </source>
</evidence>
<dbReference type="Pfam" id="PF14310">
    <property type="entry name" value="Fn3-like"/>
    <property type="match status" value="1"/>
</dbReference>
<dbReference type="Pfam" id="PF07691">
    <property type="entry name" value="PA14"/>
    <property type="match status" value="1"/>
</dbReference>
<evidence type="ECO:0000256" key="5">
    <source>
        <dbReference type="ARBA" id="ARBA00022801"/>
    </source>
</evidence>
<evidence type="ECO:0000256" key="3">
    <source>
        <dbReference type="ARBA" id="ARBA00005336"/>
    </source>
</evidence>
<proteinExistence type="inferred from homology"/>
<keyword evidence="7" id="KW-0325">Glycoprotein</keyword>
<gene>
    <name evidence="13" type="ORF">P170DRAFT_416521</name>
</gene>
<keyword evidence="9" id="KW-0326">Glycosidase</keyword>